<dbReference type="Pfam" id="PF03364">
    <property type="entry name" value="Polyketide_cyc"/>
    <property type="match status" value="1"/>
</dbReference>
<dbReference type="InterPro" id="IPR023393">
    <property type="entry name" value="START-like_dom_sf"/>
</dbReference>
<proteinExistence type="predicted"/>
<dbReference type="InParanoid" id="A0A2K3DAN8"/>
<dbReference type="SUPFAM" id="SSF55961">
    <property type="entry name" value="Bet v1-like"/>
    <property type="match status" value="1"/>
</dbReference>
<accession>A0A2K3DAN8</accession>
<keyword evidence="4" id="KW-1185">Reference proteome</keyword>
<dbReference type="PANTHER" id="PTHR31385">
    <property type="entry name" value="PUTATIVE (DUF220)-RELATED"/>
    <property type="match status" value="1"/>
</dbReference>
<feature type="region of interest" description="Disordered" evidence="1">
    <location>
        <begin position="61"/>
        <end position="114"/>
    </location>
</feature>
<dbReference type="AlphaFoldDB" id="A0A2K3DAN8"/>
<evidence type="ECO:0000256" key="1">
    <source>
        <dbReference type="SAM" id="MobiDB-lite"/>
    </source>
</evidence>
<dbReference type="InterPro" id="IPR005031">
    <property type="entry name" value="COQ10_START"/>
</dbReference>
<dbReference type="OrthoDB" id="530906at2759"/>
<organism evidence="3 4">
    <name type="scientific">Chlamydomonas reinhardtii</name>
    <name type="common">Chlamydomonas smithii</name>
    <dbReference type="NCBI Taxonomy" id="3055"/>
    <lineage>
        <taxon>Eukaryota</taxon>
        <taxon>Viridiplantae</taxon>
        <taxon>Chlorophyta</taxon>
        <taxon>core chlorophytes</taxon>
        <taxon>Chlorophyceae</taxon>
        <taxon>CS clade</taxon>
        <taxon>Chlamydomonadales</taxon>
        <taxon>Chlamydomonadaceae</taxon>
        <taxon>Chlamydomonas</taxon>
    </lineage>
</organism>
<dbReference type="Proteomes" id="UP000006906">
    <property type="component" value="Chromosome 10"/>
</dbReference>
<dbReference type="ExpressionAtlas" id="A0A2K3DAN8">
    <property type="expression patterns" value="baseline and differential"/>
</dbReference>
<dbReference type="Gene3D" id="3.30.530.20">
    <property type="match status" value="1"/>
</dbReference>
<sequence>MESRVINVGAGARASLRACGPACALGHRVWPVRARIGSSNNAARRLTCGLAPTARRLHQARALPGGESGSTTTTVLEAPPATPRTHMLEEQGSHASYDDDDDEDLELQHEQERQQRPEVAFVSLVDGKYTVRGRLLLRAPASEAYELLTDYAGCHRVFSNIAASDVVVGPDGGKRVEQICRWRFLAFSGTFKVQLGVVEDDAARTLLFNLVHSNFMSDFEGRWAVAPAAAPPGAPPGEQWCEVQHTLAVVPAVQVPAPVAGYTRFIFVKQVEGILLDLQRGLPRWRAERS</sequence>
<dbReference type="STRING" id="3055.A0A2K3DAN8"/>
<dbReference type="GeneID" id="5716115"/>
<dbReference type="Gramene" id="PNW77592">
    <property type="protein sequence ID" value="PNW77592"/>
    <property type="gene ID" value="CHLRE_10g443500v5"/>
</dbReference>
<name>A0A2K3DAN8_CHLRE</name>
<dbReference type="PANTHER" id="PTHR31385:SF1">
    <property type="entry name" value="PUTATIVE (DUF220)-RELATED"/>
    <property type="match status" value="1"/>
</dbReference>
<evidence type="ECO:0000259" key="2">
    <source>
        <dbReference type="Pfam" id="PF03364"/>
    </source>
</evidence>
<dbReference type="RefSeq" id="XP_042920228.1">
    <property type="nucleotide sequence ID" value="XM_043066831.1"/>
</dbReference>
<gene>
    <name evidence="3" type="ORF">CHLRE_10g443500v5</name>
</gene>
<evidence type="ECO:0000313" key="3">
    <source>
        <dbReference type="EMBL" id="PNW77592.1"/>
    </source>
</evidence>
<reference evidence="3 4" key="1">
    <citation type="journal article" date="2007" name="Science">
        <title>The Chlamydomonas genome reveals the evolution of key animal and plant functions.</title>
        <authorList>
            <person name="Merchant S.S."/>
            <person name="Prochnik S.E."/>
            <person name="Vallon O."/>
            <person name="Harris E.H."/>
            <person name="Karpowicz S.J."/>
            <person name="Witman G.B."/>
            <person name="Terry A."/>
            <person name="Salamov A."/>
            <person name="Fritz-Laylin L.K."/>
            <person name="Marechal-Drouard L."/>
            <person name="Marshall W.F."/>
            <person name="Qu L.H."/>
            <person name="Nelson D.R."/>
            <person name="Sanderfoot A.A."/>
            <person name="Spalding M.H."/>
            <person name="Kapitonov V.V."/>
            <person name="Ren Q."/>
            <person name="Ferris P."/>
            <person name="Lindquist E."/>
            <person name="Shapiro H."/>
            <person name="Lucas S.M."/>
            <person name="Grimwood J."/>
            <person name="Schmutz J."/>
            <person name="Cardol P."/>
            <person name="Cerutti H."/>
            <person name="Chanfreau G."/>
            <person name="Chen C.L."/>
            <person name="Cognat V."/>
            <person name="Croft M.T."/>
            <person name="Dent R."/>
            <person name="Dutcher S."/>
            <person name="Fernandez E."/>
            <person name="Fukuzawa H."/>
            <person name="Gonzalez-Ballester D."/>
            <person name="Gonzalez-Halphen D."/>
            <person name="Hallmann A."/>
            <person name="Hanikenne M."/>
            <person name="Hippler M."/>
            <person name="Inwood W."/>
            <person name="Jabbari K."/>
            <person name="Kalanon M."/>
            <person name="Kuras R."/>
            <person name="Lefebvre P.A."/>
            <person name="Lemaire S.D."/>
            <person name="Lobanov A.V."/>
            <person name="Lohr M."/>
            <person name="Manuell A."/>
            <person name="Meier I."/>
            <person name="Mets L."/>
            <person name="Mittag M."/>
            <person name="Mittelmeier T."/>
            <person name="Moroney J.V."/>
            <person name="Moseley J."/>
            <person name="Napoli C."/>
            <person name="Nedelcu A.M."/>
            <person name="Niyogi K."/>
            <person name="Novoselov S.V."/>
            <person name="Paulsen I.T."/>
            <person name="Pazour G."/>
            <person name="Purton S."/>
            <person name="Ral J.P."/>
            <person name="Riano-Pachon D.M."/>
            <person name="Riekhof W."/>
            <person name="Rymarquis L."/>
            <person name="Schroda M."/>
            <person name="Stern D."/>
            <person name="Umen J."/>
            <person name="Willows R."/>
            <person name="Wilson N."/>
            <person name="Zimmer S.L."/>
            <person name="Allmer J."/>
            <person name="Balk J."/>
            <person name="Bisova K."/>
            <person name="Chen C.J."/>
            <person name="Elias M."/>
            <person name="Gendler K."/>
            <person name="Hauser C."/>
            <person name="Lamb M.R."/>
            <person name="Ledford H."/>
            <person name="Long J.C."/>
            <person name="Minagawa J."/>
            <person name="Page M.D."/>
            <person name="Pan J."/>
            <person name="Pootakham W."/>
            <person name="Roje S."/>
            <person name="Rose A."/>
            <person name="Stahlberg E."/>
            <person name="Terauchi A.M."/>
            <person name="Yang P."/>
            <person name="Ball S."/>
            <person name="Bowler C."/>
            <person name="Dieckmann C.L."/>
            <person name="Gladyshev V.N."/>
            <person name="Green P."/>
            <person name="Jorgensen R."/>
            <person name="Mayfield S."/>
            <person name="Mueller-Roeber B."/>
            <person name="Rajamani S."/>
            <person name="Sayre R.T."/>
            <person name="Brokstein P."/>
            <person name="Dubchak I."/>
            <person name="Goodstein D."/>
            <person name="Hornick L."/>
            <person name="Huang Y.W."/>
            <person name="Jhaveri J."/>
            <person name="Luo Y."/>
            <person name="Martinez D."/>
            <person name="Ngau W.C."/>
            <person name="Otillar B."/>
            <person name="Poliakov A."/>
            <person name="Porter A."/>
            <person name="Szajkowski L."/>
            <person name="Werner G."/>
            <person name="Zhou K."/>
            <person name="Grigoriev I.V."/>
            <person name="Rokhsar D.S."/>
            <person name="Grossman A.R."/>
        </authorList>
    </citation>
    <scope>NUCLEOTIDE SEQUENCE [LARGE SCALE GENOMIC DNA]</scope>
    <source>
        <strain evidence="4">CC-503</strain>
    </source>
</reference>
<dbReference type="EMBL" id="CM008971">
    <property type="protein sequence ID" value="PNW77592.1"/>
    <property type="molecule type" value="Genomic_DNA"/>
</dbReference>
<evidence type="ECO:0000313" key="4">
    <source>
        <dbReference type="Proteomes" id="UP000006906"/>
    </source>
</evidence>
<protein>
    <recommendedName>
        <fullName evidence="2">Coenzyme Q-binding protein COQ10 START domain-containing protein</fullName>
    </recommendedName>
</protein>
<dbReference type="KEGG" id="cre:CHLRE_10g443500v5"/>
<feature type="domain" description="Coenzyme Q-binding protein COQ10 START" evidence="2">
    <location>
        <begin position="138"/>
        <end position="261"/>
    </location>
</feature>